<keyword evidence="3" id="KW-1185">Reference proteome</keyword>
<organism evidence="2 3">
    <name type="scientific">Oceanipulchritudo coccoides</name>
    <dbReference type="NCBI Taxonomy" id="2706888"/>
    <lineage>
        <taxon>Bacteria</taxon>
        <taxon>Pseudomonadati</taxon>
        <taxon>Verrucomicrobiota</taxon>
        <taxon>Opitutia</taxon>
        <taxon>Puniceicoccales</taxon>
        <taxon>Oceanipulchritudinaceae</taxon>
        <taxon>Oceanipulchritudo</taxon>
    </lineage>
</organism>
<name>A0A6B2M182_9BACT</name>
<feature type="chain" id="PRO_5025611821" evidence="1">
    <location>
        <begin position="19"/>
        <end position="318"/>
    </location>
</feature>
<protein>
    <submittedName>
        <fullName evidence="2">Uncharacterized protein</fullName>
    </submittedName>
</protein>
<dbReference type="AlphaFoldDB" id="A0A6B2M182"/>
<proteinExistence type="predicted"/>
<evidence type="ECO:0000313" key="3">
    <source>
        <dbReference type="Proteomes" id="UP000478417"/>
    </source>
</evidence>
<dbReference type="Proteomes" id="UP000478417">
    <property type="component" value="Unassembled WGS sequence"/>
</dbReference>
<keyword evidence="1" id="KW-0732">Signal</keyword>
<accession>A0A6B2M182</accession>
<evidence type="ECO:0000256" key="1">
    <source>
        <dbReference type="SAM" id="SignalP"/>
    </source>
</evidence>
<sequence length="318" mass="33851">MKKSALLTLLCLPIIANGATVLNLDIYTMQTDTSDSTLAAYNGSFGKIIPLDITTPVLTGDESYSGPNVYGGLTRNIFKGGGGVSNSGGSGWRIRANATVPFDELTANTGALQISVLHVFKTEISGEPAPVKFTALNDLIDAPDIFTSDMARVEISTISFVVRDAGTWYISESSENLQTGGLAGNTPSAYSANALAANWYEYDPLTDVDSAVTGGALASPSFESVDYVGFLLELTTIEEQLGLNYGVRVFTVSGEPTEPSTGWAGYAIEEDGWVDTGDWLGWINVTSGDFVYVNSSKMYIYLPEALVTDSGAWNYAPK</sequence>
<reference evidence="2 3" key="1">
    <citation type="submission" date="2020-02" db="EMBL/GenBank/DDBJ databases">
        <title>Albibacoteraceae fam. nov., the first described family within the subdivision 4 Verrucomicrobia.</title>
        <authorList>
            <person name="Xi F."/>
        </authorList>
    </citation>
    <scope>NUCLEOTIDE SEQUENCE [LARGE SCALE GENOMIC DNA]</scope>
    <source>
        <strain evidence="2 3">CK1056</strain>
    </source>
</reference>
<comment type="caution">
    <text evidence="2">The sequence shown here is derived from an EMBL/GenBank/DDBJ whole genome shotgun (WGS) entry which is preliminary data.</text>
</comment>
<dbReference type="RefSeq" id="WP_163963194.1">
    <property type="nucleotide sequence ID" value="NZ_JAAGNX010000001.1"/>
</dbReference>
<feature type="signal peptide" evidence="1">
    <location>
        <begin position="1"/>
        <end position="18"/>
    </location>
</feature>
<gene>
    <name evidence="2" type="ORF">G0Q06_05375</name>
</gene>
<evidence type="ECO:0000313" key="2">
    <source>
        <dbReference type="EMBL" id="NDV61874.1"/>
    </source>
</evidence>
<dbReference type="EMBL" id="JAAGNX010000001">
    <property type="protein sequence ID" value="NDV61874.1"/>
    <property type="molecule type" value="Genomic_DNA"/>
</dbReference>